<accession>K0YXD0</accession>
<protein>
    <recommendedName>
        <fullName evidence="8">DEAD/DEAH box helicase</fullName>
    </recommendedName>
</protein>
<feature type="domain" description="Helicase ATP-binding" evidence="4">
    <location>
        <begin position="94"/>
        <end position="273"/>
    </location>
</feature>
<keyword evidence="2" id="KW-0067">ATP-binding</keyword>
<evidence type="ECO:0000259" key="4">
    <source>
        <dbReference type="PROSITE" id="PS51192"/>
    </source>
</evidence>
<dbReference type="InterPro" id="IPR011545">
    <property type="entry name" value="DEAD/DEAH_box_helicase_dom"/>
</dbReference>
<dbReference type="GO" id="GO:0005524">
    <property type="term" value="F:ATP binding"/>
    <property type="evidence" value="ECO:0007669"/>
    <property type="project" value="UniProtKB-KW"/>
</dbReference>
<dbReference type="Pfam" id="PF00271">
    <property type="entry name" value="Helicase_C"/>
    <property type="match status" value="1"/>
</dbReference>
<evidence type="ECO:0000259" key="5">
    <source>
        <dbReference type="PROSITE" id="PS51194"/>
    </source>
</evidence>
<organism evidence="6 7">
    <name type="scientific">Schaalia turicensis ACS-279-V-Col4</name>
    <dbReference type="NCBI Taxonomy" id="883077"/>
    <lineage>
        <taxon>Bacteria</taxon>
        <taxon>Bacillati</taxon>
        <taxon>Actinomycetota</taxon>
        <taxon>Actinomycetes</taxon>
        <taxon>Actinomycetales</taxon>
        <taxon>Actinomycetaceae</taxon>
        <taxon>Schaalia</taxon>
    </lineage>
</organism>
<dbReference type="EMBL" id="AGWQ01000002">
    <property type="protein sequence ID" value="EJZ88361.1"/>
    <property type="molecule type" value="Genomic_DNA"/>
</dbReference>
<dbReference type="Pfam" id="PF00270">
    <property type="entry name" value="DEAD"/>
    <property type="match status" value="1"/>
</dbReference>
<dbReference type="SUPFAM" id="SSF52540">
    <property type="entry name" value="P-loop containing nucleoside triphosphate hydrolases"/>
    <property type="match status" value="1"/>
</dbReference>
<gene>
    <name evidence="6" type="ORF">HMPREF9241_00222</name>
</gene>
<dbReference type="PROSITE" id="PS51194">
    <property type="entry name" value="HELICASE_CTER"/>
    <property type="match status" value="1"/>
</dbReference>
<reference evidence="6 7" key="1">
    <citation type="submission" date="2012-07" db="EMBL/GenBank/DDBJ databases">
        <title>The Genome Sequence of Actinomyces turicensis ACS-279-V-COL4.</title>
        <authorList>
            <consortium name="The Broad Institute Genome Sequencing Platform"/>
            <person name="Earl A."/>
            <person name="Ward D."/>
            <person name="Feldgarden M."/>
            <person name="Gevers D."/>
            <person name="Saerens B."/>
            <person name="Vaneechoutte M."/>
            <person name="Walker B."/>
            <person name="Young S.K."/>
            <person name="Zeng Q."/>
            <person name="Gargeya S."/>
            <person name="Fitzgerald M."/>
            <person name="Haas B."/>
            <person name="Abouelleil A."/>
            <person name="Alvarado L."/>
            <person name="Arachchi H.M."/>
            <person name="Berlin A."/>
            <person name="Chapman S.B."/>
            <person name="Goldberg J."/>
            <person name="Griggs A."/>
            <person name="Gujja S."/>
            <person name="Hansen M."/>
            <person name="Howarth C."/>
            <person name="Imamovic A."/>
            <person name="Larimer J."/>
            <person name="McCowen C."/>
            <person name="Montmayeur A."/>
            <person name="Murphy C."/>
            <person name="Neiman D."/>
            <person name="Pearson M."/>
            <person name="Priest M."/>
            <person name="Roberts A."/>
            <person name="Saif S."/>
            <person name="Shea T."/>
            <person name="Sisk P."/>
            <person name="Sykes S."/>
            <person name="Wortman J."/>
            <person name="Nusbaum C."/>
            <person name="Birren B."/>
        </authorList>
    </citation>
    <scope>NUCLEOTIDE SEQUENCE [LARGE SCALE GENOMIC DNA]</scope>
    <source>
        <strain evidence="6 7">ACS-279-V-Col4</strain>
    </source>
</reference>
<dbReference type="InterPro" id="IPR018973">
    <property type="entry name" value="MZB"/>
</dbReference>
<evidence type="ECO:0000256" key="2">
    <source>
        <dbReference type="ARBA" id="ARBA00022840"/>
    </source>
</evidence>
<dbReference type="PANTHER" id="PTHR47957">
    <property type="entry name" value="ATP-DEPENDENT HELICASE HRQ1"/>
    <property type="match status" value="1"/>
</dbReference>
<dbReference type="AlphaFoldDB" id="K0YXD0"/>
<dbReference type="PANTHER" id="PTHR47957:SF3">
    <property type="entry name" value="ATP-DEPENDENT HELICASE HRQ1"/>
    <property type="match status" value="1"/>
</dbReference>
<dbReference type="GO" id="GO:0003676">
    <property type="term" value="F:nucleic acid binding"/>
    <property type="evidence" value="ECO:0007669"/>
    <property type="project" value="InterPro"/>
</dbReference>
<dbReference type="GO" id="GO:0036297">
    <property type="term" value="P:interstrand cross-link repair"/>
    <property type="evidence" value="ECO:0007669"/>
    <property type="project" value="TreeGrafter"/>
</dbReference>
<dbReference type="Gene3D" id="3.40.50.300">
    <property type="entry name" value="P-loop containing nucleotide triphosphate hydrolases"/>
    <property type="match status" value="2"/>
</dbReference>
<dbReference type="RefSeq" id="WP_006680428.1">
    <property type="nucleotide sequence ID" value="NZ_JH815208.1"/>
</dbReference>
<dbReference type="InterPro" id="IPR001650">
    <property type="entry name" value="Helicase_C-like"/>
</dbReference>
<evidence type="ECO:0008006" key="8">
    <source>
        <dbReference type="Google" id="ProtNLM"/>
    </source>
</evidence>
<evidence type="ECO:0000313" key="7">
    <source>
        <dbReference type="Proteomes" id="UP000003994"/>
    </source>
</evidence>
<dbReference type="Pfam" id="PF09369">
    <property type="entry name" value="MZB"/>
    <property type="match status" value="1"/>
</dbReference>
<feature type="domain" description="Helicase C-terminal" evidence="5">
    <location>
        <begin position="346"/>
        <end position="503"/>
    </location>
</feature>
<dbReference type="Pfam" id="PF22982">
    <property type="entry name" value="WHD_HRQ1"/>
    <property type="match status" value="1"/>
</dbReference>
<keyword evidence="7" id="KW-1185">Reference proteome</keyword>
<dbReference type="Proteomes" id="UP000003994">
    <property type="component" value="Unassembled WGS sequence"/>
</dbReference>
<dbReference type="InterPro" id="IPR055227">
    <property type="entry name" value="HRQ1_WHD"/>
</dbReference>
<dbReference type="CDD" id="cd18797">
    <property type="entry name" value="SF2_C_Hrq"/>
    <property type="match status" value="1"/>
</dbReference>
<name>K0YXD0_9ACTO</name>
<keyword evidence="1" id="KW-0547">Nucleotide-binding</keyword>
<comment type="caution">
    <text evidence="6">The sequence shown here is derived from an EMBL/GenBank/DDBJ whole genome shotgun (WGS) entry which is preliminary data.</text>
</comment>
<dbReference type="HOGENOM" id="CLU_000809_3_2_11"/>
<dbReference type="SMART" id="SM00487">
    <property type="entry name" value="DEXDc"/>
    <property type="match status" value="1"/>
</dbReference>
<feature type="region of interest" description="Disordered" evidence="3">
    <location>
        <begin position="1"/>
        <end position="28"/>
    </location>
</feature>
<evidence type="ECO:0000313" key="6">
    <source>
        <dbReference type="EMBL" id="EJZ88361.1"/>
    </source>
</evidence>
<dbReference type="GO" id="GO:0043138">
    <property type="term" value="F:3'-5' DNA helicase activity"/>
    <property type="evidence" value="ECO:0007669"/>
    <property type="project" value="TreeGrafter"/>
</dbReference>
<dbReference type="eggNOG" id="COG1205">
    <property type="taxonomic scope" value="Bacteria"/>
</dbReference>
<dbReference type="PATRIC" id="fig|883077.3.peg.217"/>
<sequence length="898" mass="95982">MNEVPASGIAGQSDGETPARADASFAPIPSPNAGDLARLLMDIGAGDDRLIDMHVIEGRAERTAEWPTWVALDVVEAWKARGALRPWSHQVEALDAIASGNDVVLATGTGSGKSAPAWTPILSDLVNAEDSGRISQIRRRPTCLYISPTKALAADQMAHLCALLSVAPSGSALRQVHAVTADGDTPRETKDWARANADIIATNPDYLHYVMLPGHERWTRFLASLKYIVIDELHHWRGVVGAHISLVIRRLLRIAHHLGADPIMIMLSATIRDPEAVGEAMTSRPCIGVTNDGSPASDHQLFLWQGRLVPDEAEMDISAFLKAVAGEETVVEAPMRRVSAQTEAASLTAAMIEKGANLLTFVRSRAGAESVAAQVRDQLSSHGSPLAGRVAAYRGGFLPEERRALESALRSGRLRAVATTSALELGLDISGLNATVTAGWPGTRASLWQQIGRAGRAGAGGVSVLVASDNPMDEYLVHHPDQIFAPVEANVIDATNPWVLAPHLCAAASEIPLSLERTDGEDLALFGASFPRLARQLADEGYLRERPAGWYWDATRQERAADLTDLRGGSGDVQIVDARTGAVIGTMDAGSADAHLFADAIYVHQGRTYHIVEYSPMMSATPAKEARSGGGVPRERSAGALAQPASDSFGGQPDAGTSSARPRPISYIAPPTPEEKQRIALAEEVRTPLRTRAKQRVSVSITSIDDTWTSDDGLVTWSFGSVDVSTRVTDYDLLRLPRLEFIRNIELHLPTHTLPTKAVWYELSPAAQVQLRGLGIGNEDLSGTLHAAEHTSIGLLPLLATCDRWDLGGLSTAEHDDTGLPTVFVHDAFRGGAGYASAGFENAGEWMRMVLSTLESCDCEDGCPRCVQSPKCGNGNEPLSKAGAIVLTRFLAERAPGA</sequence>
<dbReference type="InterPro" id="IPR027417">
    <property type="entry name" value="P-loop_NTPase"/>
</dbReference>
<dbReference type="SMART" id="SM00490">
    <property type="entry name" value="HELICc"/>
    <property type="match status" value="1"/>
</dbReference>
<feature type="region of interest" description="Disordered" evidence="3">
    <location>
        <begin position="622"/>
        <end position="677"/>
    </location>
</feature>
<evidence type="ECO:0000256" key="3">
    <source>
        <dbReference type="SAM" id="MobiDB-lite"/>
    </source>
</evidence>
<proteinExistence type="predicted"/>
<dbReference type="PROSITE" id="PS51192">
    <property type="entry name" value="HELICASE_ATP_BIND_1"/>
    <property type="match status" value="1"/>
</dbReference>
<dbReference type="GO" id="GO:0006289">
    <property type="term" value="P:nucleotide-excision repair"/>
    <property type="evidence" value="ECO:0007669"/>
    <property type="project" value="TreeGrafter"/>
</dbReference>
<dbReference type="STRING" id="883077.HMPREF9241_00222"/>
<dbReference type="InterPro" id="IPR014001">
    <property type="entry name" value="Helicase_ATP-bd"/>
</dbReference>
<evidence type="ECO:0000256" key="1">
    <source>
        <dbReference type="ARBA" id="ARBA00022741"/>
    </source>
</evidence>